<dbReference type="Proteomes" id="UP001217325">
    <property type="component" value="Unassembled WGS sequence"/>
</dbReference>
<feature type="compositionally biased region" description="Basic and acidic residues" evidence="1">
    <location>
        <begin position="1"/>
        <end position="31"/>
    </location>
</feature>
<name>A0AAW6LUY0_RHOSG</name>
<evidence type="ECO:0000256" key="1">
    <source>
        <dbReference type="SAM" id="MobiDB-lite"/>
    </source>
</evidence>
<organism evidence="2 3">
    <name type="scientific">Rhodococcus qingshengii</name>
    <dbReference type="NCBI Taxonomy" id="334542"/>
    <lineage>
        <taxon>Bacteria</taxon>
        <taxon>Bacillati</taxon>
        <taxon>Actinomycetota</taxon>
        <taxon>Actinomycetes</taxon>
        <taxon>Mycobacteriales</taxon>
        <taxon>Nocardiaceae</taxon>
        <taxon>Rhodococcus</taxon>
        <taxon>Rhodococcus erythropolis group</taxon>
    </lineage>
</organism>
<dbReference type="EMBL" id="JARDXE010000023">
    <property type="protein sequence ID" value="MDE8649041.1"/>
    <property type="molecule type" value="Genomic_DNA"/>
</dbReference>
<accession>A0AAW6LUY0</accession>
<feature type="region of interest" description="Disordered" evidence="1">
    <location>
        <begin position="1"/>
        <end position="89"/>
    </location>
</feature>
<dbReference type="AlphaFoldDB" id="A0AAW6LUY0"/>
<feature type="compositionally biased region" description="Basic and acidic residues" evidence="1">
    <location>
        <begin position="38"/>
        <end position="56"/>
    </location>
</feature>
<dbReference type="RefSeq" id="WP_275232749.1">
    <property type="nucleotide sequence ID" value="NZ_JARDXE010000023.1"/>
</dbReference>
<reference evidence="2" key="1">
    <citation type="submission" date="2023-02" db="EMBL/GenBank/DDBJ databases">
        <title>A novel hydrolase synthesized by Rhodococcus erythropolis HQ is responsible for the detoxification of Zearalenone.</title>
        <authorList>
            <person name="Hu J."/>
            <person name="Xu J."/>
        </authorList>
    </citation>
    <scope>NUCLEOTIDE SEQUENCE</scope>
    <source>
        <strain evidence="2">HQ</strain>
    </source>
</reference>
<evidence type="ECO:0000313" key="2">
    <source>
        <dbReference type="EMBL" id="MDE8649041.1"/>
    </source>
</evidence>
<gene>
    <name evidence="2" type="ORF">PXH69_29125</name>
</gene>
<proteinExistence type="predicted"/>
<evidence type="ECO:0000313" key="3">
    <source>
        <dbReference type="Proteomes" id="UP001217325"/>
    </source>
</evidence>
<protein>
    <submittedName>
        <fullName evidence="2">Uncharacterized protein</fullName>
    </submittedName>
</protein>
<comment type="caution">
    <text evidence="2">The sequence shown here is derived from an EMBL/GenBank/DDBJ whole genome shotgun (WGS) entry which is preliminary data.</text>
</comment>
<sequence>MSKQGEYRSRHTYDDRADERRSARGLDRTVEDGAYTRARKDLERAYPRSAVKEVNERKRRPLPIPDAIRLPPSSRQRKARSVAKHQAQSNLSRIGYRETHRLITDAQTWVGVGDALTEVGGDAQLLPVEARAQVQRIDRAIQTAERGNDRGHVVYCAVSLPHELPEQPQNLPSTLQEGARIEFDRFTMTTHAIHELDEVIGDQEVVFEMETTRGMYLGRSDSVDDTAHLLPRGLQWDVVGAHEGRYQRPDGSLARCRIVQLREIAEEQP</sequence>